<keyword evidence="7 10" id="KW-0472">Membrane</keyword>
<evidence type="ECO:0000256" key="3">
    <source>
        <dbReference type="ARBA" id="ARBA00022452"/>
    </source>
</evidence>
<evidence type="ECO:0000256" key="6">
    <source>
        <dbReference type="ARBA" id="ARBA00023077"/>
    </source>
</evidence>
<keyword evidence="9 10" id="KW-0998">Cell outer membrane</keyword>
<dbReference type="PANTHER" id="PTHR30069:SF29">
    <property type="entry name" value="HEMOGLOBIN AND HEMOGLOBIN-HAPTOGLOBIN-BINDING PROTEIN 1-RELATED"/>
    <property type="match status" value="1"/>
</dbReference>
<evidence type="ECO:0000256" key="9">
    <source>
        <dbReference type="ARBA" id="ARBA00023237"/>
    </source>
</evidence>
<evidence type="ECO:0000256" key="8">
    <source>
        <dbReference type="ARBA" id="ARBA00023170"/>
    </source>
</evidence>
<dbReference type="Proteomes" id="UP001327027">
    <property type="component" value="Unassembled WGS sequence"/>
</dbReference>
<evidence type="ECO:0000313" key="16">
    <source>
        <dbReference type="Proteomes" id="UP001327027"/>
    </source>
</evidence>
<feature type="chain" id="PRO_5046275780" evidence="12">
    <location>
        <begin position="20"/>
        <end position="800"/>
    </location>
</feature>
<proteinExistence type="inferred from homology"/>
<dbReference type="PANTHER" id="PTHR30069">
    <property type="entry name" value="TONB-DEPENDENT OUTER MEMBRANE RECEPTOR"/>
    <property type="match status" value="1"/>
</dbReference>
<dbReference type="Pfam" id="PF07715">
    <property type="entry name" value="Plug"/>
    <property type="match status" value="1"/>
</dbReference>
<gene>
    <name evidence="15" type="ORF">U6A24_20550</name>
</gene>
<comment type="similarity">
    <text evidence="10 11">Belongs to the TonB-dependent receptor family.</text>
</comment>
<evidence type="ECO:0000256" key="2">
    <source>
        <dbReference type="ARBA" id="ARBA00022448"/>
    </source>
</evidence>
<evidence type="ECO:0000259" key="13">
    <source>
        <dbReference type="Pfam" id="PF00593"/>
    </source>
</evidence>
<sequence length="800" mass="90627">MKRFTLACVFLLGVSILSAQDCDKTLTGQVIDFHDGVPLKGATITFNNKTIVTDSNGTYTINGLCAVSYAFTVSHVNCNAQVFTIDMSKVATKDFYLEHHLNELQEVKVAGKNRRETSSSQEQTINTDIIEKYSSASLGDALREIPGVSSLNTGTTIVKPIIQGLSGSRVLIMNNNVRMQDMEWGDEHAPNIDINTAGSVTVVKGASALQYGGDAIGGIIIMKPKRVPAKDTLFGKTIITGATNGRGGSISSEIVKGYENGWFLKAQGALKRFGDFEAPDYVLSNTGVFEKGASIAFGVNKFEYGFDAFYSFYDTEIGILASSHIGNVDDLIRSINSGQPDIIRDFTYDISNPRQEVTHHLGKVTYYKRFEELGKWTTQYDFQQNQRFEFDIRRTDELSRRPSIDLELTTHTLTSDFEFDAKPNYSLKGGILLRYQENVADIAETGVRRLIPDYDKYDIGAFLTGEFDINESLIMDAGIRYDFNRIDAKKFYQDSRWDERGYETDFSDIVIDREVRNSQLLANPVFDYHNISSTVGIQYSFKEDYQLRANYALAQRAPNPAELFSDGLHHSAARIELGDLRIDQETSHKLSVSLQKNNEKWGWEIAPYANFVNDYILLEPTGTNLTIRGAFPVWEYRQTDAQLLGVDAKMYVNWSKHWQTDHNFSLVKGKETDNDIPLINMPAPNFTNKITFTKKDWFNLQASLESQYTFRQNEFPPNIIVFSPDAQEDVELEINTPPDAYHLLNFDTDMEFELGQKTDLNVGLTINNILNTNYRNYLNRLRYFADELGRNFLLRISINY</sequence>
<keyword evidence="2 10" id="KW-0813">Transport</keyword>
<keyword evidence="4 10" id="KW-0812">Transmembrane</keyword>
<evidence type="ECO:0000256" key="7">
    <source>
        <dbReference type="ARBA" id="ARBA00023136"/>
    </source>
</evidence>
<comment type="caution">
    <text evidence="15">The sequence shown here is derived from an EMBL/GenBank/DDBJ whole genome shotgun (WGS) entry which is preliminary data.</text>
</comment>
<protein>
    <submittedName>
        <fullName evidence="15">TonB-dependent receptor</fullName>
    </submittedName>
</protein>
<dbReference type="Pfam" id="PF00593">
    <property type="entry name" value="TonB_dep_Rec_b-barrel"/>
    <property type="match status" value="1"/>
</dbReference>
<evidence type="ECO:0000256" key="5">
    <source>
        <dbReference type="ARBA" id="ARBA00022729"/>
    </source>
</evidence>
<keyword evidence="3 10" id="KW-1134">Transmembrane beta strand</keyword>
<evidence type="ECO:0000259" key="14">
    <source>
        <dbReference type="Pfam" id="PF07715"/>
    </source>
</evidence>
<comment type="subcellular location">
    <subcellularLocation>
        <location evidence="1 10">Cell outer membrane</location>
        <topology evidence="1 10">Multi-pass membrane protein</topology>
    </subcellularLocation>
</comment>
<evidence type="ECO:0000256" key="12">
    <source>
        <dbReference type="SAM" id="SignalP"/>
    </source>
</evidence>
<evidence type="ECO:0000256" key="11">
    <source>
        <dbReference type="RuleBase" id="RU003357"/>
    </source>
</evidence>
<reference evidence="15 16" key="1">
    <citation type="journal article" date="2013" name="Int. J. Syst. Evol. Microbiol.">
        <title>Aquimarina gracilis sp. nov., isolated from the gut microflora of a mussel, Mytilus coruscus, and emended description of Aquimarina spongiae.</title>
        <authorList>
            <person name="Park S.C."/>
            <person name="Choe H.N."/>
            <person name="Baik K.S."/>
            <person name="Seong C.N."/>
        </authorList>
    </citation>
    <scope>NUCLEOTIDE SEQUENCE [LARGE SCALE GENOMIC DNA]</scope>
    <source>
        <strain evidence="15 16">PSC32</strain>
    </source>
</reference>
<dbReference type="Gene3D" id="2.170.130.10">
    <property type="entry name" value="TonB-dependent receptor, plug domain"/>
    <property type="match status" value="1"/>
</dbReference>
<dbReference type="Pfam" id="PF13715">
    <property type="entry name" value="CarbopepD_reg_2"/>
    <property type="match status" value="1"/>
</dbReference>
<evidence type="ECO:0000313" key="15">
    <source>
        <dbReference type="EMBL" id="MEB3347880.1"/>
    </source>
</evidence>
<dbReference type="InterPro" id="IPR012910">
    <property type="entry name" value="Plug_dom"/>
</dbReference>
<keyword evidence="5 12" id="KW-0732">Signal</keyword>
<accession>A0ABU6A1F0</accession>
<dbReference type="InterPro" id="IPR039426">
    <property type="entry name" value="TonB-dep_rcpt-like"/>
</dbReference>
<dbReference type="SUPFAM" id="SSF49464">
    <property type="entry name" value="Carboxypeptidase regulatory domain-like"/>
    <property type="match status" value="1"/>
</dbReference>
<dbReference type="RefSeq" id="WP_324181899.1">
    <property type="nucleotide sequence ID" value="NZ_BAABAW010000011.1"/>
</dbReference>
<dbReference type="InterPro" id="IPR036942">
    <property type="entry name" value="Beta-barrel_TonB_sf"/>
</dbReference>
<dbReference type="PROSITE" id="PS52016">
    <property type="entry name" value="TONB_DEPENDENT_REC_3"/>
    <property type="match status" value="1"/>
</dbReference>
<feature type="domain" description="TonB-dependent receptor-like beta-barrel" evidence="13">
    <location>
        <begin position="341"/>
        <end position="769"/>
    </location>
</feature>
<keyword evidence="16" id="KW-1185">Reference proteome</keyword>
<evidence type="ECO:0000256" key="1">
    <source>
        <dbReference type="ARBA" id="ARBA00004571"/>
    </source>
</evidence>
<dbReference type="Gene3D" id="2.60.40.1120">
    <property type="entry name" value="Carboxypeptidase-like, regulatory domain"/>
    <property type="match status" value="1"/>
</dbReference>
<keyword evidence="8 15" id="KW-0675">Receptor</keyword>
<dbReference type="SUPFAM" id="SSF56935">
    <property type="entry name" value="Porins"/>
    <property type="match status" value="1"/>
</dbReference>
<name>A0ABU6A1F0_9FLAO</name>
<dbReference type="InterPro" id="IPR000531">
    <property type="entry name" value="Beta-barrel_TonB"/>
</dbReference>
<dbReference type="InterPro" id="IPR037066">
    <property type="entry name" value="Plug_dom_sf"/>
</dbReference>
<evidence type="ECO:0000256" key="4">
    <source>
        <dbReference type="ARBA" id="ARBA00022692"/>
    </source>
</evidence>
<feature type="domain" description="TonB-dependent receptor plug" evidence="14">
    <location>
        <begin position="118"/>
        <end position="219"/>
    </location>
</feature>
<feature type="signal peptide" evidence="12">
    <location>
        <begin position="1"/>
        <end position="19"/>
    </location>
</feature>
<organism evidence="15 16">
    <name type="scientific">Aquimarina gracilis</name>
    <dbReference type="NCBI Taxonomy" id="874422"/>
    <lineage>
        <taxon>Bacteria</taxon>
        <taxon>Pseudomonadati</taxon>
        <taxon>Bacteroidota</taxon>
        <taxon>Flavobacteriia</taxon>
        <taxon>Flavobacteriales</taxon>
        <taxon>Flavobacteriaceae</taxon>
        <taxon>Aquimarina</taxon>
    </lineage>
</organism>
<dbReference type="InterPro" id="IPR008969">
    <property type="entry name" value="CarboxyPept-like_regulatory"/>
</dbReference>
<dbReference type="EMBL" id="JAYKLX010000010">
    <property type="protein sequence ID" value="MEB3347880.1"/>
    <property type="molecule type" value="Genomic_DNA"/>
</dbReference>
<keyword evidence="6 11" id="KW-0798">TonB box</keyword>
<evidence type="ECO:0000256" key="10">
    <source>
        <dbReference type="PROSITE-ProRule" id="PRU01360"/>
    </source>
</evidence>
<dbReference type="Gene3D" id="2.40.170.20">
    <property type="entry name" value="TonB-dependent receptor, beta-barrel domain"/>
    <property type="match status" value="1"/>
</dbReference>